<name>A0A6F8ZHY6_9FIRM</name>
<organism evidence="2 3">
    <name type="scientific">Candidatus Hydrogenisulfobacillus filiaventi</name>
    <dbReference type="NCBI Taxonomy" id="2707344"/>
    <lineage>
        <taxon>Bacteria</taxon>
        <taxon>Bacillati</taxon>
        <taxon>Bacillota</taxon>
        <taxon>Clostridia</taxon>
        <taxon>Eubacteriales</taxon>
        <taxon>Clostridiales Family XVII. Incertae Sedis</taxon>
        <taxon>Candidatus Hydrogenisulfobacillus</taxon>
    </lineage>
</organism>
<dbReference type="InterPro" id="IPR051781">
    <property type="entry name" value="Metallo-dep_Hydrolase"/>
</dbReference>
<reference evidence="2 3" key="1">
    <citation type="submission" date="2020-02" db="EMBL/GenBank/DDBJ databases">
        <authorList>
            <person name="Hogendoorn C."/>
        </authorList>
    </citation>
    <scope>NUCLEOTIDE SEQUENCE [LARGE SCALE GENOMIC DNA]</scope>
    <source>
        <strain evidence="2">R501</strain>
    </source>
</reference>
<evidence type="ECO:0000259" key="1">
    <source>
        <dbReference type="Pfam" id="PF07969"/>
    </source>
</evidence>
<dbReference type="KEGG" id="hfv:R50_1788"/>
<evidence type="ECO:0000313" key="2">
    <source>
        <dbReference type="EMBL" id="CAB1129289.1"/>
    </source>
</evidence>
<sequence length="382" mass="40581">MWALVNVQLRDGTGLALERGGILVDDQGRIAAVEPGLVPPAGAAVVDGGGLLCLPGFIDAHSHIGLTTAGETLGWQDVNEETDPVTADIRALDGINPADPDLAVALAHGVTAAFVTPGSANVIGGLGATVRLWGAGVEEMLLVPAAGMKAALGENPVRVHGREHHRRPATRPGTAAVLREWLERARRYAADPPRGAREWDPRLEALGMVIRREVPLRVHCHRADDIRTAHRLAREFRLRWVIDHGTEAHRLVEEIRTWEVPVVTGPSFATRSKAELRDMGFHTPARLAAAGVPVAIASDHPVVPSAYLGVYAGLAVAEGMPYGAALAALTTVAAEVTGVGDRLGRLERGYDADLVLWEGDPLASLQARVKAVWLAGRLVHEG</sequence>
<keyword evidence="2" id="KW-0378">Hydrolase</keyword>
<accession>A0A6F8ZHY6</accession>
<dbReference type="PANTHER" id="PTHR43135:SF3">
    <property type="entry name" value="ALPHA-D-RIBOSE 1-METHYLPHOSPHONATE 5-TRIPHOSPHATE DIPHOSPHATASE"/>
    <property type="match status" value="1"/>
</dbReference>
<dbReference type="Pfam" id="PF07969">
    <property type="entry name" value="Amidohydro_3"/>
    <property type="match status" value="1"/>
</dbReference>
<dbReference type="SUPFAM" id="SSF51338">
    <property type="entry name" value="Composite domain of metallo-dependent hydrolases"/>
    <property type="match status" value="1"/>
</dbReference>
<dbReference type="InterPro" id="IPR011059">
    <property type="entry name" value="Metal-dep_hydrolase_composite"/>
</dbReference>
<protein>
    <submittedName>
        <fullName evidence="2">Amidohydrolase</fullName>
    </submittedName>
</protein>
<dbReference type="InterPro" id="IPR013108">
    <property type="entry name" value="Amidohydro_3"/>
</dbReference>
<dbReference type="GO" id="GO:0016810">
    <property type="term" value="F:hydrolase activity, acting on carbon-nitrogen (but not peptide) bonds"/>
    <property type="evidence" value="ECO:0007669"/>
    <property type="project" value="InterPro"/>
</dbReference>
<dbReference type="PANTHER" id="PTHR43135">
    <property type="entry name" value="ALPHA-D-RIBOSE 1-METHYLPHOSPHONATE 5-TRIPHOSPHATE DIPHOSPHATASE"/>
    <property type="match status" value="1"/>
</dbReference>
<proteinExistence type="predicted"/>
<dbReference type="Proteomes" id="UP000503399">
    <property type="component" value="Chromosome"/>
</dbReference>
<feature type="domain" description="Amidohydrolase 3" evidence="1">
    <location>
        <begin position="212"/>
        <end position="380"/>
    </location>
</feature>
<evidence type="ECO:0000313" key="3">
    <source>
        <dbReference type="Proteomes" id="UP000503399"/>
    </source>
</evidence>
<dbReference type="InterPro" id="IPR032466">
    <property type="entry name" value="Metal_Hydrolase"/>
</dbReference>
<dbReference type="AlphaFoldDB" id="A0A6F8ZHY6"/>
<gene>
    <name evidence="2" type="ORF">R50_1788</name>
</gene>
<dbReference type="EMBL" id="LR778114">
    <property type="protein sequence ID" value="CAB1129289.1"/>
    <property type="molecule type" value="Genomic_DNA"/>
</dbReference>
<dbReference type="SUPFAM" id="SSF51556">
    <property type="entry name" value="Metallo-dependent hydrolases"/>
    <property type="match status" value="1"/>
</dbReference>
<keyword evidence="3" id="KW-1185">Reference proteome</keyword>
<dbReference type="Gene3D" id="3.20.20.140">
    <property type="entry name" value="Metal-dependent hydrolases"/>
    <property type="match status" value="1"/>
</dbReference>